<dbReference type="NCBIfam" id="TIGR03897">
    <property type="entry name" value="lanti_2_LanM"/>
    <property type="match status" value="1"/>
</dbReference>
<dbReference type="PROSITE" id="PS00546">
    <property type="entry name" value="CYSTEINE_SWITCH"/>
    <property type="match status" value="1"/>
</dbReference>
<evidence type="ECO:0000256" key="1">
    <source>
        <dbReference type="ARBA" id="ARBA00001947"/>
    </source>
</evidence>
<evidence type="ECO:0000256" key="3">
    <source>
        <dbReference type="ARBA" id="ARBA00022723"/>
    </source>
</evidence>
<keyword evidence="8" id="KW-0865">Zymogen</keyword>
<protein>
    <submittedName>
        <fullName evidence="10">Type 2 lantibiotic biosynthesis protein LanM</fullName>
    </submittedName>
</protein>
<dbReference type="InterPro" id="IPR017146">
    <property type="entry name" value="Lanti_2_LanM"/>
</dbReference>
<dbReference type="PIRSF" id="PIRSF037228">
    <property type="entry name" value="Lant_mod_RumM"/>
    <property type="match status" value="1"/>
</dbReference>
<keyword evidence="11" id="KW-1185">Reference proteome</keyword>
<evidence type="ECO:0000256" key="6">
    <source>
        <dbReference type="ARBA" id="ARBA00022833"/>
    </source>
</evidence>
<dbReference type="Proteomes" id="UP000741013">
    <property type="component" value="Unassembled WGS sequence"/>
</dbReference>
<reference evidence="10 11" key="1">
    <citation type="submission" date="2021-03" db="EMBL/GenBank/DDBJ databases">
        <title>Sequencing the genomes of 1000 actinobacteria strains.</title>
        <authorList>
            <person name="Klenk H.-P."/>
        </authorList>
    </citation>
    <scope>NUCLEOTIDE SEQUENCE [LARGE SCALE GENOMIC DNA]</scope>
    <source>
        <strain evidence="10 11">DSM 45510</strain>
    </source>
</reference>
<dbReference type="Pfam" id="PF05147">
    <property type="entry name" value="LANC_like"/>
    <property type="match status" value="2"/>
</dbReference>
<accession>A0ABS4PR55</accession>
<dbReference type="RefSeq" id="WP_209665172.1">
    <property type="nucleotide sequence ID" value="NZ_JAGGMS010000001.1"/>
</dbReference>
<dbReference type="InterPro" id="IPR025410">
    <property type="entry name" value="Lant_dehyd"/>
</dbReference>
<keyword evidence="2" id="KW-0645">Protease</keyword>
<evidence type="ECO:0000313" key="10">
    <source>
        <dbReference type="EMBL" id="MBP2181798.1"/>
    </source>
</evidence>
<evidence type="ECO:0000256" key="7">
    <source>
        <dbReference type="ARBA" id="ARBA00023049"/>
    </source>
</evidence>
<evidence type="ECO:0000256" key="8">
    <source>
        <dbReference type="ARBA" id="ARBA00023145"/>
    </source>
</evidence>
<name>A0ABS4PR55_9PSEU</name>
<keyword evidence="4" id="KW-0732">Signal</keyword>
<evidence type="ECO:0000256" key="2">
    <source>
        <dbReference type="ARBA" id="ARBA00022670"/>
    </source>
</evidence>
<evidence type="ECO:0000256" key="4">
    <source>
        <dbReference type="ARBA" id="ARBA00022729"/>
    </source>
</evidence>
<keyword evidence="7" id="KW-0482">Metalloprotease</keyword>
<dbReference type="Pfam" id="PF13575">
    <property type="entry name" value="DUF4135"/>
    <property type="match status" value="1"/>
</dbReference>
<dbReference type="InterPro" id="IPR021158">
    <property type="entry name" value="Pept_M10A_Zn_BS"/>
</dbReference>
<evidence type="ECO:0000313" key="11">
    <source>
        <dbReference type="Proteomes" id="UP000741013"/>
    </source>
</evidence>
<keyword evidence="3" id="KW-0479">Metal-binding</keyword>
<organism evidence="10 11">
    <name type="scientific">Amycolatopsis magusensis</name>
    <dbReference type="NCBI Taxonomy" id="882444"/>
    <lineage>
        <taxon>Bacteria</taxon>
        <taxon>Bacillati</taxon>
        <taxon>Actinomycetota</taxon>
        <taxon>Actinomycetes</taxon>
        <taxon>Pseudonocardiales</taxon>
        <taxon>Pseudonocardiaceae</taxon>
        <taxon>Amycolatopsis</taxon>
    </lineage>
</organism>
<keyword evidence="6" id="KW-0862">Zinc</keyword>
<comment type="cofactor">
    <cofactor evidence="1">
        <name>Zn(2+)</name>
        <dbReference type="ChEBI" id="CHEBI:29105"/>
    </cofactor>
</comment>
<evidence type="ECO:0000259" key="9">
    <source>
        <dbReference type="Pfam" id="PF13575"/>
    </source>
</evidence>
<dbReference type="InterPro" id="IPR007822">
    <property type="entry name" value="LANC-like"/>
</dbReference>
<comment type="caution">
    <text evidence="10">The sequence shown here is derived from an EMBL/GenBank/DDBJ whole genome shotgun (WGS) entry which is preliminary data.</text>
</comment>
<sequence length="934" mass="97944">MSNPTESPVATAPPSGGWWTAALSTAEHGSTRPGWAELVEEVLAVAPDRGAFREVPPDAAPEEHLVAPLMPFLDRVQARFGGRLADAVWLDVRTWLGGKLARIAARALVTELHQGGPWAGETSHERFAEFVRQTGGRLPELFRRYPVLARLLAETCVHTVDAVTELLDRLAADREALVADLFGTDPGALTGLTLGAGDLHSGGRSVAVLRFADGTRLVYKPRPLGLQARFGELLDWFATVLPELAPRGVRVVTGDGYGWAEFVDHAPCATPAEVDRFHRRQGALLALLYVLDATDMHYENLVAAGDQPVLVDVETLFHPGWTPRTSAGPDPALSALNASVMRTALLPRLLLGEHGSLDVSGAGGQSGVDYPTDVPVWLAAGTDRMRLVPGRVPMTGARNRPVLRGVAADLLDHREALLAGFRTGYDVLSERAEELSAEHGPLARFAGEEIRLVVRDTRAYSLLLAESTHPRHLADGAAREAAFADLAVDTGHDHLPQLIPGELTELFSGDIPLFTARVGSRDVRSGSGAVLPGLLRRSGLEAVRDKLARLGAVDRREQEWLVEATLATRLRSTGHLPAAPLGDPVAGVVPDQPHLLALACGIGDELVARSRQDGDRANWLGLELVDGRYWSVLPMGAGLAEGYCGTALFLAQLGAITGVSRYSDLARRAVHGLPALLGVLVRYPELAREVGSGGFFGLGGISYAVARLATLLDDDVLRESLPTAVTATRLADDAGRPGIGDGTDGALVAMLAVHAETGLSLAADVAAELAGRLSSRPEPEGAGFLWGGAGTALTRPAGASPGSPAGIGWCSGAAGVALSRPAGDPGADAFVAAAAARRVSGDHSLCHGELGVLDVLVELAAAGHERAAATLTRDSAHVLGAIERYGPRCGTPDAVPTPGLLTGIAGIGYGLLRLGFTTEVPSVLLLRPGTPRSH</sequence>
<dbReference type="Gene3D" id="1.50.10.20">
    <property type="match status" value="1"/>
</dbReference>
<dbReference type="SMART" id="SM01260">
    <property type="entry name" value="LANC_like"/>
    <property type="match status" value="1"/>
</dbReference>
<keyword evidence="5" id="KW-0378">Hydrolase</keyword>
<dbReference type="EMBL" id="JAGGMS010000001">
    <property type="protein sequence ID" value="MBP2181798.1"/>
    <property type="molecule type" value="Genomic_DNA"/>
</dbReference>
<proteinExistence type="predicted"/>
<gene>
    <name evidence="10" type="ORF">JOM49_003324</name>
</gene>
<feature type="domain" description="Lantibiotic biosynthesis protein dehydration" evidence="9">
    <location>
        <begin position="145"/>
        <end position="516"/>
    </location>
</feature>
<dbReference type="CDD" id="cd04792">
    <property type="entry name" value="LanM-like"/>
    <property type="match status" value="1"/>
</dbReference>
<dbReference type="SUPFAM" id="SSF158745">
    <property type="entry name" value="LanC-like"/>
    <property type="match status" value="1"/>
</dbReference>
<evidence type="ECO:0000256" key="5">
    <source>
        <dbReference type="ARBA" id="ARBA00022801"/>
    </source>
</evidence>